<feature type="domain" description="DUF6973" evidence="2">
    <location>
        <begin position="139"/>
        <end position="258"/>
    </location>
</feature>
<gene>
    <name evidence="3" type="ORF">DXB81_03075</name>
</gene>
<sequence length="267" mass="30547">MFNTAILFFENASMGIITQGIEKITCRWDSTLNMVKYNHNMRSEVYSMKKLFKVFSLMLVVIMAFPFSVMASENDQQRSDLIGAEERDFEKLIAEIQNIKATHPDYSEEMLMSFLEANHQDVERGIIDIWNALTDSEKKLCIRYPFDALKVNKAKNIATSQTEAKFGTNGLGNRSDAFRHGIWNAEMTVLIGKERAELFATAHEDKDVTGTESDGYPKTAHRDMDLHNNEVGREIGEKNKEASESEMADIIYQEIYSATTSFIWLHE</sequence>
<accession>A0A3E5ABM3</accession>
<keyword evidence="1" id="KW-0812">Transmembrane</keyword>
<name>A0A3E5ABM3_9FIRM</name>
<evidence type="ECO:0000256" key="1">
    <source>
        <dbReference type="SAM" id="Phobius"/>
    </source>
</evidence>
<dbReference type="AlphaFoldDB" id="A0A3E5ABM3"/>
<comment type="caution">
    <text evidence="3">The sequence shown here is derived from an EMBL/GenBank/DDBJ whole genome shotgun (WGS) entry which is preliminary data.</text>
</comment>
<reference evidence="3 4" key="1">
    <citation type="submission" date="2018-08" db="EMBL/GenBank/DDBJ databases">
        <title>A genome reference for cultivated species of the human gut microbiota.</title>
        <authorList>
            <person name="Zou Y."/>
            <person name="Xue W."/>
            <person name="Luo G."/>
        </authorList>
    </citation>
    <scope>NUCLEOTIDE SEQUENCE [LARGE SCALE GENOMIC DNA]</scope>
    <source>
        <strain evidence="3 4">OM06-11AA</strain>
    </source>
</reference>
<dbReference type="InterPro" id="IPR054246">
    <property type="entry name" value="DUF6973"/>
</dbReference>
<evidence type="ECO:0000259" key="2">
    <source>
        <dbReference type="Pfam" id="PF22322"/>
    </source>
</evidence>
<dbReference type="EMBL" id="QSUB01000001">
    <property type="protein sequence ID" value="RGN07518.1"/>
    <property type="molecule type" value="Genomic_DNA"/>
</dbReference>
<keyword evidence="1" id="KW-0472">Membrane</keyword>
<organism evidence="3 4">
    <name type="scientific">Blautia obeum</name>
    <dbReference type="NCBI Taxonomy" id="40520"/>
    <lineage>
        <taxon>Bacteria</taxon>
        <taxon>Bacillati</taxon>
        <taxon>Bacillota</taxon>
        <taxon>Clostridia</taxon>
        <taxon>Lachnospirales</taxon>
        <taxon>Lachnospiraceae</taxon>
        <taxon>Blautia</taxon>
    </lineage>
</organism>
<keyword evidence="1" id="KW-1133">Transmembrane helix</keyword>
<evidence type="ECO:0000313" key="3">
    <source>
        <dbReference type="EMBL" id="RGN07518.1"/>
    </source>
</evidence>
<protein>
    <recommendedName>
        <fullName evidence="2">DUF6973 domain-containing protein</fullName>
    </recommendedName>
</protein>
<dbReference type="Proteomes" id="UP000261222">
    <property type="component" value="Unassembled WGS sequence"/>
</dbReference>
<proteinExistence type="predicted"/>
<dbReference type="Pfam" id="PF22322">
    <property type="entry name" value="DUF6973"/>
    <property type="match status" value="1"/>
</dbReference>
<evidence type="ECO:0000313" key="4">
    <source>
        <dbReference type="Proteomes" id="UP000261222"/>
    </source>
</evidence>
<feature type="transmembrane region" description="Helical" evidence="1">
    <location>
        <begin position="51"/>
        <end position="71"/>
    </location>
</feature>